<feature type="transmembrane region" description="Helical" evidence="5">
    <location>
        <begin position="348"/>
        <end position="368"/>
    </location>
</feature>
<evidence type="ECO:0000256" key="5">
    <source>
        <dbReference type="SAM" id="Phobius"/>
    </source>
</evidence>
<proteinExistence type="predicted"/>
<feature type="transmembrane region" description="Helical" evidence="5">
    <location>
        <begin position="44"/>
        <end position="65"/>
    </location>
</feature>
<feature type="transmembrane region" description="Helical" evidence="5">
    <location>
        <begin position="72"/>
        <end position="91"/>
    </location>
</feature>
<keyword evidence="4 5" id="KW-0472">Membrane</keyword>
<dbReference type="Pfam" id="PF07690">
    <property type="entry name" value="MFS_1"/>
    <property type="match status" value="1"/>
</dbReference>
<reference evidence="6 7" key="1">
    <citation type="submission" date="2021-05" db="EMBL/GenBank/DDBJ databases">
        <title>A Polyphasic approach of four new species of the genus Ohtaekwangia: Ohtaekwangia histidinii sp. nov., Ohtaekwangia cretensis sp. nov., Ohtaekwangia indiensis sp. nov., Ohtaekwangia reichenbachii sp. nov. from diverse environment.</title>
        <authorList>
            <person name="Octaviana S."/>
        </authorList>
    </citation>
    <scope>NUCLEOTIDE SEQUENCE [LARGE SCALE GENOMIC DNA]</scope>
    <source>
        <strain evidence="6 7">PWU5</strain>
    </source>
</reference>
<dbReference type="InterPro" id="IPR036259">
    <property type="entry name" value="MFS_trans_sf"/>
</dbReference>
<evidence type="ECO:0000256" key="3">
    <source>
        <dbReference type="ARBA" id="ARBA00022989"/>
    </source>
</evidence>
<feature type="transmembrane region" description="Helical" evidence="5">
    <location>
        <begin position="266"/>
        <end position="285"/>
    </location>
</feature>
<evidence type="ECO:0000256" key="4">
    <source>
        <dbReference type="ARBA" id="ARBA00023136"/>
    </source>
</evidence>
<feature type="transmembrane region" description="Helical" evidence="5">
    <location>
        <begin position="235"/>
        <end position="254"/>
    </location>
</feature>
<dbReference type="RefSeq" id="WP_254082716.1">
    <property type="nucleotide sequence ID" value="NZ_JAHESE010000001.1"/>
</dbReference>
<keyword evidence="2 5" id="KW-0812">Transmembrane</keyword>
<keyword evidence="7" id="KW-1185">Reference proteome</keyword>
<feature type="transmembrane region" description="Helical" evidence="5">
    <location>
        <begin position="201"/>
        <end position="220"/>
    </location>
</feature>
<comment type="caution">
    <text evidence="6">The sequence shown here is derived from an EMBL/GenBank/DDBJ whole genome shotgun (WGS) entry which is preliminary data.</text>
</comment>
<dbReference type="EMBL" id="JAHESE010000001">
    <property type="protein sequence ID" value="MBT1707141.1"/>
    <property type="molecule type" value="Genomic_DNA"/>
</dbReference>
<dbReference type="InterPro" id="IPR011701">
    <property type="entry name" value="MFS"/>
</dbReference>
<feature type="transmembrane region" description="Helical" evidence="5">
    <location>
        <begin position="161"/>
        <end position="181"/>
    </location>
</feature>
<feature type="transmembrane region" description="Helical" evidence="5">
    <location>
        <begin position="97"/>
        <end position="115"/>
    </location>
</feature>
<dbReference type="Proteomes" id="UP001319080">
    <property type="component" value="Unassembled WGS sequence"/>
</dbReference>
<evidence type="ECO:0000256" key="1">
    <source>
        <dbReference type="ARBA" id="ARBA00004141"/>
    </source>
</evidence>
<feature type="transmembrane region" description="Helical" evidence="5">
    <location>
        <begin position="291"/>
        <end position="311"/>
    </location>
</feature>
<dbReference type="GO" id="GO:0022857">
    <property type="term" value="F:transmembrane transporter activity"/>
    <property type="evidence" value="ECO:0007669"/>
    <property type="project" value="InterPro"/>
</dbReference>
<dbReference type="PANTHER" id="PTHR23514:SF13">
    <property type="entry name" value="INNER MEMBRANE PROTEIN YBJJ"/>
    <property type="match status" value="1"/>
</dbReference>
<evidence type="ECO:0000256" key="2">
    <source>
        <dbReference type="ARBA" id="ARBA00022692"/>
    </source>
</evidence>
<comment type="subcellular location">
    <subcellularLocation>
        <location evidence="1">Membrane</location>
        <topology evidence="1">Multi-pass membrane protein</topology>
    </subcellularLocation>
</comment>
<dbReference type="InterPro" id="IPR051788">
    <property type="entry name" value="MFS_Transporter"/>
</dbReference>
<keyword evidence="3 5" id="KW-1133">Transmembrane helix</keyword>
<dbReference type="AlphaFoldDB" id="A0AAP2GN43"/>
<feature type="transmembrane region" description="Helical" evidence="5">
    <location>
        <begin position="136"/>
        <end position="155"/>
    </location>
</feature>
<dbReference type="SUPFAM" id="SSF103473">
    <property type="entry name" value="MFS general substrate transporter"/>
    <property type="match status" value="1"/>
</dbReference>
<gene>
    <name evidence="6" type="ORF">KK062_02850</name>
</gene>
<evidence type="ECO:0000313" key="6">
    <source>
        <dbReference type="EMBL" id="MBT1707141.1"/>
    </source>
</evidence>
<sequence>MEAKDKNRVFLSVFFFLSGICFSTWASRIPTIKTTFQYNEAELGTILIFMPISSLIGLPISGWLVSRYDSRIPLVAGFIMLSVALACIGWASTSVALVASICLFAFSLRMLNISANTQALALQQLFQRKINGSFHGLWSTGGIVGVGITTALVAWDVPMNIHLSCVAVVALLVTAYAYRFLIRNDRATSGNRIVLSKPDPYIMYLGLMVFFASVCEGGMFDWSGIYFKEVVHEKIFTLGYLSFMICMALSRFASDRIVEAIGMTRTYIMSASLVVMGIALAVLFPMFWPSLIGFCFVGLGTAAVIPLTYTLASGSRKYSPGMAISIITTYGIAGVFIGPPLIGYIAHAFGLRVSFVAFGLSGLMLIPISQRFFRHQRSLDT</sequence>
<accession>A0AAP2GN43</accession>
<name>A0AAP2GN43_9BACT</name>
<dbReference type="GO" id="GO:0016020">
    <property type="term" value="C:membrane"/>
    <property type="evidence" value="ECO:0007669"/>
    <property type="project" value="UniProtKB-SubCell"/>
</dbReference>
<dbReference type="Gene3D" id="1.20.1250.20">
    <property type="entry name" value="MFS general substrate transporter like domains"/>
    <property type="match status" value="2"/>
</dbReference>
<organism evidence="6 7">
    <name type="scientific">Dawidia cretensis</name>
    <dbReference type="NCBI Taxonomy" id="2782350"/>
    <lineage>
        <taxon>Bacteria</taxon>
        <taxon>Pseudomonadati</taxon>
        <taxon>Bacteroidota</taxon>
        <taxon>Cytophagia</taxon>
        <taxon>Cytophagales</taxon>
        <taxon>Chryseotaleaceae</taxon>
        <taxon>Dawidia</taxon>
    </lineage>
</organism>
<dbReference type="PANTHER" id="PTHR23514">
    <property type="entry name" value="BYPASS OF STOP CODON PROTEIN 6"/>
    <property type="match status" value="1"/>
</dbReference>
<feature type="transmembrane region" description="Helical" evidence="5">
    <location>
        <begin position="323"/>
        <end position="342"/>
    </location>
</feature>
<protein>
    <submittedName>
        <fullName evidence="6">MFS transporter</fullName>
    </submittedName>
</protein>
<evidence type="ECO:0000313" key="7">
    <source>
        <dbReference type="Proteomes" id="UP001319080"/>
    </source>
</evidence>
<dbReference type="CDD" id="cd17393">
    <property type="entry name" value="MFS_MosC_like"/>
    <property type="match status" value="1"/>
</dbReference>